<dbReference type="VEuPathDB" id="ToxoDB:EMWEY_00042690"/>
<keyword evidence="1" id="KW-0175">Coiled coil</keyword>
<dbReference type="GeneID" id="25338255"/>
<dbReference type="EMBL" id="HG722144">
    <property type="protein sequence ID" value="CDJ61590.1"/>
    <property type="molecule type" value="Genomic_DNA"/>
</dbReference>
<evidence type="ECO:0000313" key="2">
    <source>
        <dbReference type="EMBL" id="CDJ61590.1"/>
    </source>
</evidence>
<dbReference type="OMA" id="KCKELWA"/>
<evidence type="ECO:0000313" key="3">
    <source>
        <dbReference type="Proteomes" id="UP000030763"/>
    </source>
</evidence>
<organism evidence="2 3">
    <name type="scientific">Eimeria maxima</name>
    <name type="common">Coccidian parasite</name>
    <dbReference type="NCBI Taxonomy" id="5804"/>
    <lineage>
        <taxon>Eukaryota</taxon>
        <taxon>Sar</taxon>
        <taxon>Alveolata</taxon>
        <taxon>Apicomplexa</taxon>
        <taxon>Conoidasida</taxon>
        <taxon>Coccidia</taxon>
        <taxon>Eucoccidiorida</taxon>
        <taxon>Eimeriorina</taxon>
        <taxon>Eimeriidae</taxon>
        <taxon>Eimeria</taxon>
    </lineage>
</organism>
<dbReference type="AlphaFoldDB" id="U6MIY0"/>
<evidence type="ECO:0000256" key="1">
    <source>
        <dbReference type="SAM" id="Coils"/>
    </source>
</evidence>
<gene>
    <name evidence="2" type="ORF">EMWEY_00042690</name>
</gene>
<name>U6MIY0_EIMMA</name>
<dbReference type="OrthoDB" id="347109at2759"/>
<dbReference type="RefSeq" id="XP_013338240.1">
    <property type="nucleotide sequence ID" value="XM_013482786.1"/>
</dbReference>
<reference evidence="2" key="1">
    <citation type="submission" date="2013-10" db="EMBL/GenBank/DDBJ databases">
        <title>Genomic analysis of the causative agents of coccidiosis in chickens.</title>
        <authorList>
            <person name="Reid A.J."/>
            <person name="Blake D."/>
            <person name="Billington K."/>
            <person name="Browne H."/>
            <person name="Dunn M."/>
            <person name="Hung S."/>
            <person name="Kawahara F."/>
            <person name="Miranda-Saavedra D."/>
            <person name="Mourier T."/>
            <person name="Nagra H."/>
            <person name="Otto T.D."/>
            <person name="Rawlings N."/>
            <person name="Sanchez A."/>
            <person name="Sanders M."/>
            <person name="Subramaniam C."/>
            <person name="Tay Y."/>
            <person name="Dear P."/>
            <person name="Doerig C."/>
            <person name="Gruber A."/>
            <person name="Parkinson J."/>
            <person name="Shirley M."/>
            <person name="Wan K.L."/>
            <person name="Berriman M."/>
            <person name="Tomley F."/>
            <person name="Pain A."/>
        </authorList>
    </citation>
    <scope>NUCLEOTIDE SEQUENCE [LARGE SCALE GENOMIC DNA]</scope>
    <source>
        <strain evidence="2">Weybridge</strain>
    </source>
</reference>
<proteinExistence type="predicted"/>
<feature type="coiled-coil region" evidence="1">
    <location>
        <begin position="27"/>
        <end position="57"/>
    </location>
</feature>
<dbReference type="Proteomes" id="UP000030763">
    <property type="component" value="Unassembled WGS sequence"/>
</dbReference>
<keyword evidence="3" id="KW-1185">Reference proteome</keyword>
<accession>U6MIY0</accession>
<feature type="coiled-coil region" evidence="1">
    <location>
        <begin position="108"/>
        <end position="142"/>
    </location>
</feature>
<protein>
    <submittedName>
        <fullName evidence="2">Uncharacterized protein</fullName>
    </submittedName>
</protein>
<sequence length="142" mass="15708">MENACEAAITSLEKRTAKLQQWRAISLEVGNQEVQQLESAVAALQQQQQQLQQHRMEALPAIETAAAADLKELKKSWGTVIPSSKAKDKCKELWASLAQVKDTRKAAADELTAKLNDAFGEAEKAINEEAKARRHAEEVLNE</sequence>
<reference evidence="2" key="2">
    <citation type="submission" date="2013-10" db="EMBL/GenBank/DDBJ databases">
        <authorList>
            <person name="Aslett M."/>
        </authorList>
    </citation>
    <scope>NUCLEOTIDE SEQUENCE [LARGE SCALE GENOMIC DNA]</scope>
    <source>
        <strain evidence="2">Weybridge</strain>
    </source>
</reference>